<dbReference type="Gene3D" id="3.30.70.360">
    <property type="match status" value="1"/>
</dbReference>
<dbReference type="Gene3D" id="3.40.630.10">
    <property type="entry name" value="Zn peptidases"/>
    <property type="match status" value="1"/>
</dbReference>
<organism evidence="2 3">
    <name type="scientific">Terrabacter lapilli</name>
    <dbReference type="NCBI Taxonomy" id="436231"/>
    <lineage>
        <taxon>Bacteria</taxon>
        <taxon>Bacillati</taxon>
        <taxon>Actinomycetota</taxon>
        <taxon>Actinomycetes</taxon>
        <taxon>Micrococcales</taxon>
        <taxon>Intrasporangiaceae</taxon>
        <taxon>Terrabacter</taxon>
    </lineage>
</organism>
<keyword evidence="3" id="KW-1185">Reference proteome</keyword>
<dbReference type="InterPro" id="IPR017439">
    <property type="entry name" value="Amidohydrolase"/>
</dbReference>
<dbReference type="Proteomes" id="UP001500013">
    <property type="component" value="Unassembled WGS sequence"/>
</dbReference>
<dbReference type="Pfam" id="PF07687">
    <property type="entry name" value="M20_dimer"/>
    <property type="match status" value="1"/>
</dbReference>
<dbReference type="InterPro" id="IPR002933">
    <property type="entry name" value="Peptidase_M20"/>
</dbReference>
<name>A0ABN2RAU4_9MICO</name>
<dbReference type="Pfam" id="PF01546">
    <property type="entry name" value="Peptidase_M20"/>
    <property type="match status" value="1"/>
</dbReference>
<gene>
    <name evidence="2" type="ORF">GCM10009817_02630</name>
</gene>
<dbReference type="PANTHER" id="PTHR11014">
    <property type="entry name" value="PEPTIDASE M20 FAMILY MEMBER"/>
    <property type="match status" value="1"/>
</dbReference>
<accession>A0ABN2RAU4</accession>
<protein>
    <submittedName>
        <fullName evidence="2">M20 family metallopeptidase</fullName>
    </submittedName>
</protein>
<feature type="domain" description="Peptidase M20 dimerisation" evidence="1">
    <location>
        <begin position="200"/>
        <end position="296"/>
    </location>
</feature>
<dbReference type="SUPFAM" id="SSF53187">
    <property type="entry name" value="Zn-dependent exopeptidases"/>
    <property type="match status" value="1"/>
</dbReference>
<proteinExistence type="predicted"/>
<sequence>MLVTDRTPPPPFEAIARTVGEHVPELVAIRRDLHTHPELGRGEIRTTALIAERLERAGIGVRRLRGTGLVAEMGATDPAHRIALRADIDALPIREQTGLEFASQTDGVSHSCGHDVHTTALLGAALALKEVEARLVAAGIGARLVFQPAEELMPGGAEDVVSQGGLVGVDRIFALHCDPSLDAGQVGLRVGAVTAAADQIEVTLSGRGGHTSRPHLTQDLTYALAKVVTDVPAVLSRRLDPRAGAALVWGSIHSGGAANVIPASGKVGGTLRMLDASIWDGVERLLESVVHEVVKPYAVQADVSITKGVPPVVNDAACIDALTAAVTGTGGFVAPTPQSLGGEDFAWYLTHVPGAMARLGTRTPGGPTYDLHRGDLVVDEAAIPVGARMLAGVVFSAAAQLAGTPTLTGVSPLTAVADR</sequence>
<dbReference type="InterPro" id="IPR011650">
    <property type="entry name" value="Peptidase_M20_dimer"/>
</dbReference>
<dbReference type="PIRSF" id="PIRSF005962">
    <property type="entry name" value="Pept_M20D_amidohydro"/>
    <property type="match status" value="1"/>
</dbReference>
<evidence type="ECO:0000313" key="3">
    <source>
        <dbReference type="Proteomes" id="UP001500013"/>
    </source>
</evidence>
<comment type="caution">
    <text evidence="2">The sequence shown here is derived from an EMBL/GenBank/DDBJ whole genome shotgun (WGS) entry which is preliminary data.</text>
</comment>
<reference evidence="2 3" key="1">
    <citation type="journal article" date="2019" name="Int. J. Syst. Evol. Microbiol.">
        <title>The Global Catalogue of Microorganisms (GCM) 10K type strain sequencing project: providing services to taxonomists for standard genome sequencing and annotation.</title>
        <authorList>
            <consortium name="The Broad Institute Genomics Platform"/>
            <consortium name="The Broad Institute Genome Sequencing Center for Infectious Disease"/>
            <person name="Wu L."/>
            <person name="Ma J."/>
        </authorList>
    </citation>
    <scope>NUCLEOTIDE SEQUENCE [LARGE SCALE GENOMIC DNA]</scope>
    <source>
        <strain evidence="2 3">JCM 15628</strain>
    </source>
</reference>
<evidence type="ECO:0000259" key="1">
    <source>
        <dbReference type="Pfam" id="PF07687"/>
    </source>
</evidence>
<dbReference type="EMBL" id="BAAAPU010000001">
    <property type="protein sequence ID" value="GAA1966297.1"/>
    <property type="molecule type" value="Genomic_DNA"/>
</dbReference>
<dbReference type="PANTHER" id="PTHR11014:SF63">
    <property type="entry name" value="METALLOPEPTIDASE, PUTATIVE (AFU_ORTHOLOGUE AFUA_6G09600)-RELATED"/>
    <property type="match status" value="1"/>
</dbReference>
<dbReference type="NCBIfam" id="TIGR01891">
    <property type="entry name" value="amidohydrolases"/>
    <property type="match status" value="1"/>
</dbReference>
<dbReference type="InterPro" id="IPR036264">
    <property type="entry name" value="Bact_exopeptidase_dim_dom"/>
</dbReference>
<evidence type="ECO:0000313" key="2">
    <source>
        <dbReference type="EMBL" id="GAA1966297.1"/>
    </source>
</evidence>
<dbReference type="SUPFAM" id="SSF55031">
    <property type="entry name" value="Bacterial exopeptidase dimerisation domain"/>
    <property type="match status" value="1"/>
</dbReference>